<evidence type="ECO:0000313" key="1">
    <source>
        <dbReference type="EMBL" id="OXU23782.1"/>
    </source>
</evidence>
<dbReference type="AlphaFoldDB" id="A0A232EZB1"/>
<protein>
    <submittedName>
        <fullName evidence="1">Uncharacterized protein</fullName>
    </submittedName>
</protein>
<comment type="caution">
    <text evidence="1">The sequence shown here is derived from an EMBL/GenBank/DDBJ whole genome shotgun (WGS) entry which is preliminary data.</text>
</comment>
<name>A0A232EZB1_9HYME</name>
<keyword evidence="2" id="KW-1185">Reference proteome</keyword>
<gene>
    <name evidence="1" type="ORF">TSAR_010205</name>
</gene>
<reference evidence="1 2" key="1">
    <citation type="journal article" date="2017" name="Curr. Biol.">
        <title>The Evolution of Venom by Co-option of Single-Copy Genes.</title>
        <authorList>
            <person name="Martinson E.O."/>
            <person name="Mrinalini"/>
            <person name="Kelkar Y.D."/>
            <person name="Chang C.H."/>
            <person name="Werren J.H."/>
        </authorList>
    </citation>
    <scope>NUCLEOTIDE SEQUENCE [LARGE SCALE GENOMIC DNA]</scope>
    <source>
        <strain evidence="1 2">Alberta</strain>
        <tissue evidence="1">Whole body</tissue>
    </source>
</reference>
<proteinExistence type="predicted"/>
<evidence type="ECO:0000313" key="2">
    <source>
        <dbReference type="Proteomes" id="UP000215335"/>
    </source>
</evidence>
<accession>A0A232EZB1</accession>
<organism evidence="1 2">
    <name type="scientific">Trichomalopsis sarcophagae</name>
    <dbReference type="NCBI Taxonomy" id="543379"/>
    <lineage>
        <taxon>Eukaryota</taxon>
        <taxon>Metazoa</taxon>
        <taxon>Ecdysozoa</taxon>
        <taxon>Arthropoda</taxon>
        <taxon>Hexapoda</taxon>
        <taxon>Insecta</taxon>
        <taxon>Pterygota</taxon>
        <taxon>Neoptera</taxon>
        <taxon>Endopterygota</taxon>
        <taxon>Hymenoptera</taxon>
        <taxon>Apocrita</taxon>
        <taxon>Proctotrupomorpha</taxon>
        <taxon>Chalcidoidea</taxon>
        <taxon>Pteromalidae</taxon>
        <taxon>Pteromalinae</taxon>
        <taxon>Trichomalopsis</taxon>
    </lineage>
</organism>
<dbReference type="EMBL" id="NNAY01001501">
    <property type="protein sequence ID" value="OXU23782.1"/>
    <property type="molecule type" value="Genomic_DNA"/>
</dbReference>
<dbReference type="Proteomes" id="UP000215335">
    <property type="component" value="Unassembled WGS sequence"/>
</dbReference>
<sequence>MTNDTIELLARGEGLLTMELLLASAAFKDGICCYFARSSIFEACVLSLK</sequence>